<dbReference type="GO" id="GO:0046872">
    <property type="term" value="F:metal ion binding"/>
    <property type="evidence" value="ECO:0007669"/>
    <property type="project" value="UniProtKB-KW"/>
</dbReference>
<evidence type="ECO:0000256" key="3">
    <source>
        <dbReference type="ARBA" id="ARBA00012669"/>
    </source>
</evidence>
<evidence type="ECO:0000256" key="5">
    <source>
        <dbReference type="ARBA" id="ARBA00022642"/>
    </source>
</evidence>
<keyword evidence="6 12" id="KW-0808">Transferase</keyword>
<keyword evidence="12" id="KW-0963">Cytoplasm</keyword>
<comment type="similarity">
    <text evidence="12">Belongs to the quinolinate synthase family. Type 2 subfamily.</text>
</comment>
<evidence type="ECO:0000256" key="7">
    <source>
        <dbReference type="ARBA" id="ARBA00022723"/>
    </source>
</evidence>
<dbReference type="OrthoDB" id="9801204at2"/>
<feature type="binding site" evidence="12">
    <location>
        <position position="41"/>
    </location>
    <ligand>
        <name>iminosuccinate</name>
        <dbReference type="ChEBI" id="CHEBI:77875"/>
    </ligand>
</feature>
<feature type="binding site" evidence="12">
    <location>
        <position position="24"/>
    </location>
    <ligand>
        <name>iminosuccinate</name>
        <dbReference type="ChEBI" id="CHEBI:77875"/>
    </ligand>
</feature>
<evidence type="ECO:0000256" key="8">
    <source>
        <dbReference type="ARBA" id="ARBA00023004"/>
    </source>
</evidence>
<feature type="binding site" evidence="12">
    <location>
        <position position="172"/>
    </location>
    <ligand>
        <name>[4Fe-4S] cluster</name>
        <dbReference type="ChEBI" id="CHEBI:49883"/>
    </ligand>
</feature>
<protein>
    <recommendedName>
        <fullName evidence="11 12">Quinolinate synthase</fullName>
        <ecNumber evidence="3 12">2.5.1.72</ecNumber>
    </recommendedName>
</protein>
<sequence>MDDLFLVNEINRLKIERDACILAHNYQLPEVQDIADIVGDSLALSKAAAETTNKVIVFCGVKFMAESAKILSPDKTVLIPSKYAGCPLADSITKEQLEIEKKKYPEAEVICYVNSSAEVKAVSDVSCTSSNAVKVVQNSKSNKILFVPDENLAGYVAEQVSDKEIIPWAGHCITHARITVDDVIKAQEEHPEAEMLVHPEVSEEIRENADFVGSTSAIINYAKNSDGKEFIIGTEIGVLHKMKKDSPEKQFYLLSPRLVCENMKMTRLVDVYNSLMNMQYEVFVPENVRIKALGSLEKMISIE</sequence>
<evidence type="ECO:0000256" key="12">
    <source>
        <dbReference type="HAMAP-Rule" id="MF_00568"/>
    </source>
</evidence>
<dbReference type="Pfam" id="PF02445">
    <property type="entry name" value="NadA"/>
    <property type="match status" value="1"/>
</dbReference>
<feature type="binding site" evidence="12">
    <location>
        <position position="215"/>
    </location>
    <ligand>
        <name>iminosuccinate</name>
        <dbReference type="ChEBI" id="CHEBI:77875"/>
    </ligand>
</feature>
<evidence type="ECO:0000256" key="4">
    <source>
        <dbReference type="ARBA" id="ARBA00022485"/>
    </source>
</evidence>
<evidence type="ECO:0000256" key="6">
    <source>
        <dbReference type="ARBA" id="ARBA00022679"/>
    </source>
</evidence>
<dbReference type="FunFam" id="3.40.50.10800:FF:000001">
    <property type="entry name" value="Quinolinate synthase A"/>
    <property type="match status" value="1"/>
</dbReference>
<comment type="pathway">
    <text evidence="2 12">Cofactor biosynthesis; NAD(+) biosynthesis; quinolinate from iminoaspartate: step 1/1.</text>
</comment>
<keyword evidence="7 12" id="KW-0479">Metal-binding</keyword>
<dbReference type="NCBIfam" id="NF006879">
    <property type="entry name" value="PRK09375.1-4"/>
    <property type="match status" value="1"/>
</dbReference>
<comment type="subcellular location">
    <subcellularLocation>
        <location evidence="12">Cytoplasm</location>
    </subcellularLocation>
</comment>
<keyword evidence="9 12" id="KW-0411">Iron-sulfur</keyword>
<dbReference type="NCBIfam" id="TIGR00550">
    <property type="entry name" value="nadA"/>
    <property type="match status" value="1"/>
</dbReference>
<name>A0A1L5F542_CLOKL</name>
<evidence type="ECO:0000256" key="9">
    <source>
        <dbReference type="ARBA" id="ARBA00023014"/>
    </source>
</evidence>
<comment type="cofactor">
    <cofactor evidence="12">
        <name>[4Fe-4S] cluster</name>
        <dbReference type="ChEBI" id="CHEBI:49883"/>
    </cofactor>
    <text evidence="12">Binds 1 [4Fe-4S] cluster per subunit.</text>
</comment>
<evidence type="ECO:0000256" key="10">
    <source>
        <dbReference type="ARBA" id="ARBA00050125"/>
    </source>
</evidence>
<evidence type="ECO:0000256" key="1">
    <source>
        <dbReference type="ARBA" id="ARBA00003791"/>
    </source>
</evidence>
<dbReference type="GO" id="GO:0008987">
    <property type="term" value="F:quinolinate synthetase A activity"/>
    <property type="evidence" value="ECO:0007669"/>
    <property type="project" value="UniProtKB-UniRule"/>
</dbReference>
<dbReference type="GO" id="GO:0005737">
    <property type="term" value="C:cytoplasm"/>
    <property type="evidence" value="ECO:0007669"/>
    <property type="project" value="UniProtKB-SubCell"/>
</dbReference>
<keyword evidence="5 12" id="KW-0662">Pyridine nucleotide biosynthesis</keyword>
<organism evidence="13 14">
    <name type="scientific">Clostridium kluyveri</name>
    <dbReference type="NCBI Taxonomy" id="1534"/>
    <lineage>
        <taxon>Bacteria</taxon>
        <taxon>Bacillati</taxon>
        <taxon>Bacillota</taxon>
        <taxon>Clostridia</taxon>
        <taxon>Eubacteriales</taxon>
        <taxon>Clostridiaceae</taxon>
        <taxon>Clostridium</taxon>
    </lineage>
</organism>
<dbReference type="RefSeq" id="WP_073537827.1">
    <property type="nucleotide sequence ID" value="NZ_CP018335.1"/>
</dbReference>
<comment type="catalytic activity">
    <reaction evidence="10">
        <text>iminosuccinate + dihydroxyacetone phosphate = quinolinate + phosphate + 2 H2O + H(+)</text>
        <dbReference type="Rhea" id="RHEA:25888"/>
        <dbReference type="ChEBI" id="CHEBI:15377"/>
        <dbReference type="ChEBI" id="CHEBI:15378"/>
        <dbReference type="ChEBI" id="CHEBI:29959"/>
        <dbReference type="ChEBI" id="CHEBI:43474"/>
        <dbReference type="ChEBI" id="CHEBI:57642"/>
        <dbReference type="ChEBI" id="CHEBI:77875"/>
        <dbReference type="EC" id="2.5.1.72"/>
    </reaction>
    <physiologicalReaction direction="left-to-right" evidence="10">
        <dbReference type="Rhea" id="RHEA:25889"/>
    </physiologicalReaction>
</comment>
<dbReference type="HAMAP" id="MF_00568">
    <property type="entry name" value="NadA_type2"/>
    <property type="match status" value="1"/>
</dbReference>
<dbReference type="InterPro" id="IPR003473">
    <property type="entry name" value="NadA"/>
</dbReference>
<dbReference type="NCBIfam" id="NF006878">
    <property type="entry name" value="PRK09375.1-2"/>
    <property type="match status" value="1"/>
</dbReference>
<evidence type="ECO:0000256" key="2">
    <source>
        <dbReference type="ARBA" id="ARBA00005065"/>
    </source>
</evidence>
<feature type="binding site" evidence="12">
    <location>
        <begin position="198"/>
        <end position="200"/>
    </location>
    <ligand>
        <name>iminosuccinate</name>
        <dbReference type="ChEBI" id="CHEBI:77875"/>
    </ligand>
</feature>
<dbReference type="UniPathway" id="UPA00253">
    <property type="reaction ID" value="UER00327"/>
</dbReference>
<dbReference type="Proteomes" id="UP000184604">
    <property type="component" value="Chromosome"/>
</dbReference>
<keyword evidence="4 12" id="KW-0004">4Fe-4S</keyword>
<dbReference type="EC" id="2.5.1.72" evidence="3 12"/>
<dbReference type="InterPro" id="IPR023066">
    <property type="entry name" value="Quinolinate_synth_type2"/>
</dbReference>
<feature type="binding site" evidence="12">
    <location>
        <position position="129"/>
    </location>
    <ligand>
        <name>iminosuccinate</name>
        <dbReference type="ChEBI" id="CHEBI:77875"/>
    </ligand>
</feature>
<dbReference type="InterPro" id="IPR036094">
    <property type="entry name" value="NadA_sf"/>
</dbReference>
<feature type="binding site" evidence="12">
    <location>
        <position position="260"/>
    </location>
    <ligand>
        <name>[4Fe-4S] cluster</name>
        <dbReference type="ChEBI" id="CHEBI:49883"/>
    </ligand>
</feature>
<feature type="binding site" evidence="12">
    <location>
        <position position="86"/>
    </location>
    <ligand>
        <name>[4Fe-4S] cluster</name>
        <dbReference type="ChEBI" id="CHEBI:49883"/>
    </ligand>
</feature>
<comment type="function">
    <text evidence="1 12">Catalyzes the condensation of iminoaspartate with dihydroxyacetone phosphate to form quinolinate.</text>
</comment>
<dbReference type="GO" id="GO:0051539">
    <property type="term" value="F:4 iron, 4 sulfur cluster binding"/>
    <property type="evidence" value="ECO:0007669"/>
    <property type="project" value="UniProtKB-KW"/>
</dbReference>
<gene>
    <name evidence="12" type="primary">nadA</name>
    <name evidence="13" type="ORF">BS101_04985</name>
</gene>
<dbReference type="PANTHER" id="PTHR30573">
    <property type="entry name" value="QUINOLINATE SYNTHETASE A"/>
    <property type="match status" value="1"/>
</dbReference>
<proteinExistence type="inferred from homology"/>
<dbReference type="SUPFAM" id="SSF142754">
    <property type="entry name" value="NadA-like"/>
    <property type="match status" value="1"/>
</dbReference>
<keyword evidence="8 12" id="KW-0408">Iron</keyword>
<dbReference type="EMBL" id="CP018335">
    <property type="protein sequence ID" value="APM38138.1"/>
    <property type="molecule type" value="Genomic_DNA"/>
</dbReference>
<accession>A0A1L5F542</accession>
<evidence type="ECO:0000256" key="11">
    <source>
        <dbReference type="ARBA" id="ARBA00073059"/>
    </source>
</evidence>
<dbReference type="AlphaFoldDB" id="A0A1L5F542"/>
<dbReference type="Gene3D" id="3.40.50.10800">
    <property type="entry name" value="NadA-like"/>
    <property type="match status" value="3"/>
</dbReference>
<evidence type="ECO:0000313" key="14">
    <source>
        <dbReference type="Proteomes" id="UP000184604"/>
    </source>
</evidence>
<dbReference type="GO" id="GO:0034628">
    <property type="term" value="P:'de novo' NAD+ biosynthetic process from L-aspartate"/>
    <property type="evidence" value="ECO:0007669"/>
    <property type="project" value="TreeGrafter"/>
</dbReference>
<feature type="binding site" evidence="12">
    <location>
        <begin position="112"/>
        <end position="114"/>
    </location>
    <ligand>
        <name>iminosuccinate</name>
        <dbReference type="ChEBI" id="CHEBI:77875"/>
    </ligand>
</feature>
<dbReference type="PANTHER" id="PTHR30573:SF0">
    <property type="entry name" value="QUINOLINATE SYNTHASE, CHLOROPLASTIC"/>
    <property type="match status" value="1"/>
</dbReference>
<evidence type="ECO:0000313" key="13">
    <source>
        <dbReference type="EMBL" id="APM38138.1"/>
    </source>
</evidence>
<reference evidence="13 14" key="1">
    <citation type="submission" date="2016-12" db="EMBL/GenBank/DDBJ databases">
        <title>Complete genome sequence of Clostridium kluyveri JZZ isolated from the pit mud of a Chinese flavor liquor-making factory.</title>
        <authorList>
            <person name="Wang Y."/>
        </authorList>
    </citation>
    <scope>NUCLEOTIDE SEQUENCE [LARGE SCALE GENOMIC DNA]</scope>
    <source>
        <strain evidence="13 14">JZZ</strain>
    </source>
</reference>